<dbReference type="RefSeq" id="WP_166286092.1">
    <property type="nucleotide sequence ID" value="NZ_CAWPIE010000003.1"/>
</dbReference>
<keyword evidence="3" id="KW-1185">Reference proteome</keyword>
<gene>
    <name evidence="2" type="ORF">C5470_03940</name>
</gene>
<proteinExistence type="predicted"/>
<evidence type="ECO:0000313" key="3">
    <source>
        <dbReference type="Proteomes" id="UP000547931"/>
    </source>
</evidence>
<keyword evidence="1" id="KW-0843">Virulence</keyword>
<protein>
    <submittedName>
        <fullName evidence="2">Toxin</fullName>
    </submittedName>
</protein>
<dbReference type="EMBL" id="PUJV01000003">
    <property type="protein sequence ID" value="NHB95611.1"/>
    <property type="molecule type" value="Genomic_DNA"/>
</dbReference>
<evidence type="ECO:0000256" key="1">
    <source>
        <dbReference type="ARBA" id="ARBA00023026"/>
    </source>
</evidence>
<name>A0A7X5TJ80_9GAMM</name>
<dbReference type="AlphaFoldDB" id="A0A7X5TJ80"/>
<dbReference type="Pfam" id="PF03538">
    <property type="entry name" value="VRP1"/>
    <property type="match status" value="1"/>
</dbReference>
<reference evidence="2 3" key="1">
    <citation type="submission" date="2018-02" db="EMBL/GenBank/DDBJ databases">
        <authorList>
            <person name="Machado R.A."/>
        </authorList>
    </citation>
    <scope>NUCLEOTIDE SEQUENCE [LARGE SCALE GENOMIC DNA]</scope>
    <source>
        <strain evidence="2 3">DSM 23271</strain>
    </source>
</reference>
<sequence length="1177" mass="132803">MDKYKSSLGEKRDIKKVSPLLAAVAEVKSSKSPILPMSYMQLDSVEKTDNSTVTLVNTLQRLGYHSIFDIIEVSKQRFIKRHNEFLSGHAEVIFDKAVSAANQLVQNYRQRQLRDYDGATLRKVNSQTRHFSYSKDNVDEKEKLPDYSSLFPEPWDDFCQPGAIEALDSPVNYLLDLYKFVKQIELDGSNNAVSLEERRVDIPGLLLDSDNLYKEITAISIVNDVLSKSAREYIDQTGHADKPVNQVLGETRFPFTLPYSLPSQQINKGLAEKETELGTIIQQVDQQFPWHILTEKRDQALLAYTQLSKEQMTLLTEKSPFSQNFLSREQLIKSYFSKSTTEVLPEHDISKHAYIILSGENITGPTSLSDGADKAYDEIVVTCENRSKETIKVKLRGENVLTYNRVKARMEPFNNSPPFGRQLKLTYVESDNSTIGNLDNGPFFGEMMVYAAMPKEDTNNVSINIEGINFLTMTYRFAIAKQGTAQSELLPEAEQFFQDNYGLSADESVKLKLILSFGQQTGSKVTDLEHLFSSGDFRPLVSPNVVFSNPIFGSGQTSENFPAPYHYGGAYINAGQLDTLEIIRTDYGREISAVSDFRYDRMNRFIRLQRWLELPYHQLDLLIISAIKAESKNADLAITDNTLRALGLFRHLSTQYKILPEAFAGWIYQITPFSISNNVPFFDQLFNQSKLFDQPLILDDSEFNYTENQGNGAKTVKQLCAGLAIPLSTFQVIAPIVEKALKLSSGKLVRNLDVVSRFYRLVTIPRLFGFSTEDGLILADILTGENGYLANIPILGEKNDILSIIAQMEVLTSWLAKTKLTPIKLSLLLGKTDLPVVPTNGMLTFYKGISNGLTDNVCLKESDFNRQEINDIDWWTILSDKEGVFDRDNGLVKDIPLIWGKTDEESLKKRIEDIINKKINPDDNQTNIILQIILQAKTAQESLLSSAVAGEYGVSRDIVPLQLRWLGSSVYSVLRMVLSDTPEKVEDIQKEFLDLTYSLLIYTQLINALSISNNLLLLRLINPEWLGLGVNKTTEMALSLDEIFLLNRYQDLLENAKQREDKIQEYFTFANNGSLPQKAEDDSSYKCAQLLTEILGWDPDEIYLACEKAGLEKKRAITLSQIDWLRRLQQLSVKTNLSIEPLLDAGALVVNSDFEVFQSIGEAVMAALKAQGDDENV</sequence>
<evidence type="ECO:0000313" key="2">
    <source>
        <dbReference type="EMBL" id="NHB95611.1"/>
    </source>
</evidence>
<comment type="caution">
    <text evidence="2">The sequence shown here is derived from an EMBL/GenBank/DDBJ whole genome shotgun (WGS) entry which is preliminary data.</text>
</comment>
<dbReference type="InterPro" id="IPR018003">
    <property type="entry name" value="Insecticidal_toxin/plasmid_vir"/>
</dbReference>
<accession>A0A7X5TJ80</accession>
<dbReference type="Proteomes" id="UP000547931">
    <property type="component" value="Unassembled WGS sequence"/>
</dbReference>
<organism evidence="2 3">
    <name type="scientific">Photorhabdus stackebrandtii</name>
    <dbReference type="NCBI Taxonomy" id="1123042"/>
    <lineage>
        <taxon>Bacteria</taxon>
        <taxon>Pseudomonadati</taxon>
        <taxon>Pseudomonadota</taxon>
        <taxon>Gammaproteobacteria</taxon>
        <taxon>Enterobacterales</taxon>
        <taxon>Morganellaceae</taxon>
        <taxon>Photorhabdus</taxon>
    </lineage>
</organism>